<organism evidence="2 3">
    <name type="scientific">Vibrio cholerae</name>
    <dbReference type="NCBI Taxonomy" id="666"/>
    <lineage>
        <taxon>Bacteria</taxon>
        <taxon>Pseudomonadati</taxon>
        <taxon>Pseudomonadota</taxon>
        <taxon>Gammaproteobacteria</taxon>
        <taxon>Vibrionales</taxon>
        <taxon>Vibrionaceae</taxon>
        <taxon>Vibrio</taxon>
    </lineage>
</organism>
<protein>
    <recommendedName>
        <fullName evidence="4">Lipoprotein</fullName>
    </recommendedName>
</protein>
<evidence type="ECO:0008006" key="4">
    <source>
        <dbReference type="Google" id="ProtNLM"/>
    </source>
</evidence>
<feature type="signal peptide" evidence="1">
    <location>
        <begin position="1"/>
        <end position="24"/>
    </location>
</feature>
<feature type="chain" id="PRO_5021840281" description="Lipoprotein" evidence="1">
    <location>
        <begin position="25"/>
        <end position="120"/>
    </location>
</feature>
<sequence length="120" mass="12941">MYKSLLLIMSALLLSACGSPVVNNQTGLVETQSIYVVADKLVGYSVSLGALDNHTITRSDLMSNSLKVATSANSEFQKSDVIEIKAPQGESILELKNSTGEVVYRKMIYLSAGQKITINL</sequence>
<evidence type="ECO:0000313" key="2">
    <source>
        <dbReference type="EMBL" id="TQP13621.1"/>
    </source>
</evidence>
<comment type="caution">
    <text evidence="2">The sequence shown here is derived from an EMBL/GenBank/DDBJ whole genome shotgun (WGS) entry which is preliminary data.</text>
</comment>
<dbReference type="PROSITE" id="PS51257">
    <property type="entry name" value="PROKAR_LIPOPROTEIN"/>
    <property type="match status" value="1"/>
</dbReference>
<proteinExistence type="predicted"/>
<dbReference type="EMBL" id="VIOS01000038">
    <property type="protein sequence ID" value="TQP13621.1"/>
    <property type="molecule type" value="Genomic_DNA"/>
</dbReference>
<accession>A0A544I8T3</accession>
<reference evidence="2 3" key="1">
    <citation type="submission" date="2019-07" db="EMBL/GenBank/DDBJ databases">
        <title>Phenotypic and genotypic antimicrobial resistance traits of Vibrio cholerae non-O1/non-O139 isolated from a large Austrian lake frequently associated with cases of infection.</title>
        <authorList>
            <person name="Lepuschitz S."/>
            <person name="Baron S."/>
            <person name="Larvor E."/>
            <person name="Granier S."/>
            <person name="Pretzer C."/>
            <person name="Mach R.L."/>
            <person name="Farnleitner A.H."/>
            <person name="Ruppitsch W."/>
            <person name="Pleininger S."/>
            <person name="Indra A."/>
            <person name="Kirschner A.K.T."/>
        </authorList>
    </citation>
    <scope>NUCLEOTIDE SEQUENCE [LARGE SCALE GENOMIC DNA]</scope>
    <source>
        <strain evidence="2 3">A12JL36W90</strain>
    </source>
</reference>
<name>A0A544I8T3_VIBCL</name>
<evidence type="ECO:0000313" key="3">
    <source>
        <dbReference type="Proteomes" id="UP000319979"/>
    </source>
</evidence>
<gene>
    <name evidence="2" type="ORF">FLM02_10745</name>
</gene>
<dbReference type="AlphaFoldDB" id="A0A544I8T3"/>
<keyword evidence="1" id="KW-0732">Signal</keyword>
<dbReference type="RefSeq" id="WP_142615599.1">
    <property type="nucleotide sequence ID" value="NZ_CP173026.1"/>
</dbReference>
<evidence type="ECO:0000256" key="1">
    <source>
        <dbReference type="SAM" id="SignalP"/>
    </source>
</evidence>
<dbReference type="Proteomes" id="UP000319979">
    <property type="component" value="Unassembled WGS sequence"/>
</dbReference>